<comment type="caution">
    <text evidence="9">The sequence shown here is derived from an EMBL/GenBank/DDBJ whole genome shotgun (WGS) entry which is preliminary data.</text>
</comment>
<dbReference type="PANTHER" id="PTHR43788:SF8">
    <property type="entry name" value="DNA-BINDING PROTEIN SMUBP-2"/>
    <property type="match status" value="1"/>
</dbReference>
<accession>A0AAW7KEQ7</accession>
<dbReference type="Pfam" id="PF13086">
    <property type="entry name" value="AAA_11"/>
    <property type="match status" value="1"/>
</dbReference>
<dbReference type="GO" id="GO:0043139">
    <property type="term" value="F:5'-3' DNA helicase activity"/>
    <property type="evidence" value="ECO:0007669"/>
    <property type="project" value="TreeGrafter"/>
</dbReference>
<dbReference type="RefSeq" id="WP_202254472.1">
    <property type="nucleotide sequence ID" value="NZ_CP091237.1"/>
</dbReference>
<organism evidence="9 10">
    <name type="scientific">Enterococcus faecalis</name>
    <name type="common">Streptococcus faecalis</name>
    <dbReference type="NCBI Taxonomy" id="1351"/>
    <lineage>
        <taxon>Bacteria</taxon>
        <taxon>Bacillati</taxon>
        <taxon>Bacillota</taxon>
        <taxon>Bacilli</taxon>
        <taxon>Lactobacillales</taxon>
        <taxon>Enterococcaceae</taxon>
        <taxon>Enterococcus</taxon>
    </lineage>
</organism>
<name>A0AAW7KEQ7_ENTFL</name>
<dbReference type="InterPro" id="IPR027417">
    <property type="entry name" value="P-loop_NTPase"/>
</dbReference>
<dbReference type="Pfam" id="PF13087">
    <property type="entry name" value="AAA_12"/>
    <property type="match status" value="1"/>
</dbReference>
<feature type="domain" description="DNA2/NAM7 helicase helicase" evidence="7">
    <location>
        <begin position="265"/>
        <end position="540"/>
    </location>
</feature>
<evidence type="ECO:0000256" key="4">
    <source>
        <dbReference type="ARBA" id="ARBA00022806"/>
    </source>
</evidence>
<dbReference type="GO" id="GO:0005524">
    <property type="term" value="F:ATP binding"/>
    <property type="evidence" value="ECO:0007669"/>
    <property type="project" value="UniProtKB-KW"/>
</dbReference>
<evidence type="ECO:0000313" key="9">
    <source>
        <dbReference type="EMBL" id="MDN3193711.1"/>
    </source>
</evidence>
<evidence type="ECO:0000256" key="6">
    <source>
        <dbReference type="SAM" id="Coils"/>
    </source>
</evidence>
<protein>
    <submittedName>
        <fullName evidence="9">AAA domain-containing protein</fullName>
    </submittedName>
</protein>
<keyword evidence="2" id="KW-0547">Nucleotide-binding</keyword>
<evidence type="ECO:0000256" key="3">
    <source>
        <dbReference type="ARBA" id="ARBA00022801"/>
    </source>
</evidence>
<evidence type="ECO:0000259" key="7">
    <source>
        <dbReference type="Pfam" id="PF13086"/>
    </source>
</evidence>
<evidence type="ECO:0000313" key="10">
    <source>
        <dbReference type="Proteomes" id="UP001173174"/>
    </source>
</evidence>
<evidence type="ECO:0000256" key="2">
    <source>
        <dbReference type="ARBA" id="ARBA00022741"/>
    </source>
</evidence>
<keyword evidence="3" id="KW-0378">Hydrolase</keyword>
<keyword evidence="4" id="KW-0347">Helicase</keyword>
<dbReference type="Proteomes" id="UP001173174">
    <property type="component" value="Unassembled WGS sequence"/>
</dbReference>
<comment type="similarity">
    <text evidence="1">Belongs to the DNA2/NAM7 helicase family.</text>
</comment>
<proteinExistence type="inferred from homology"/>
<dbReference type="AlphaFoldDB" id="A0AAW7KEQ7"/>
<evidence type="ECO:0000256" key="1">
    <source>
        <dbReference type="ARBA" id="ARBA00007913"/>
    </source>
</evidence>
<keyword evidence="6" id="KW-0175">Coiled coil</keyword>
<dbReference type="EMBL" id="JAREWH010000028">
    <property type="protein sequence ID" value="MDN3193711.1"/>
    <property type="molecule type" value="Genomic_DNA"/>
</dbReference>
<feature type="coiled-coil region" evidence="6">
    <location>
        <begin position="455"/>
        <end position="602"/>
    </location>
</feature>
<dbReference type="Gene3D" id="3.40.50.300">
    <property type="entry name" value="P-loop containing nucleotide triphosphate hydrolases"/>
    <property type="match status" value="3"/>
</dbReference>
<evidence type="ECO:0000259" key="8">
    <source>
        <dbReference type="Pfam" id="PF13087"/>
    </source>
</evidence>
<sequence length="1032" mass="120362">MNNKNDILDAWITIEQLSEGSITKETDEYKFFDEQQKESGNIADVFFSYLIKQKAEQSISDKKFKDSGIVLYFDVFDFEEIKEFLRKEYNIFDNEKELKRSHKFMFALYFDSQLKFLPKKLFYTVSGYIRNNKVFPENISKEEENLSIVLREKFQEEGFNETINYLLNQFKVELNNCQYAFIKDFNNYDAHLHSFFIDELEKAKKKNTPNLNRYFNGFTGNRINLNSNKDTSEFNPKEIQNILQPKNYPLGRFLGDSNHSLALMQEIAINLTLNDTNSIRSVNGPPGTGKTTLLKDIFSDLVVQQAHEICEMNSKTIFGELMYESGHKFGKLPQKITDKNIVVASSNNGAVQNIVNELPQLEKIAEEFKESILQADYFKEIANTEVSITWKNEKRTVSRRVFDDKNWGMFSAEGGNTQNLGKLIEKITMIEENLTDEYSPNSEIYKEFSLLYEQLVNEQNKVQKYYEDMKKLLELKQAYTKTSTCFLEEKRKTQVKIKQFYENKKKQLESLQNIKNETMSQIKKYEEKLEIKRSFLNKAQRDFEILQTQKPNLLWLQKVLNKKKVISYQDKLRKTSDELNCLEEQQRNLIKTKKNLSKKHQECILDSENIQTEIQKIIKTFVNWEQLQQQKITDLKEQILSLESLNKQYDIPVLDFSVSYDDFQLSNPWFTKEFRIKQSELFIKALEVRKQFLYENKEHLKIAKKIWSFQDKYIYKENGKDLVKNAWYWVNFVIPVISTTFASFGRMFKNLPENSISNLFIDEAGQALPQASVGAIFRSKKILVVGDPAQIKPVLSLDPEVLSIIARYYGVDEKFISLDASTQTIMDAASQYGFKKNENEWIGIPLWVHRRSSDPMFTISNEISYDKLMVQGIRGKASKGKAKWFDISGIADNKFVKEQAIFLKKLIENRSSVVPMEEIYVITPFKNVAINLRNELKSFNFSEHEKNIKIGTVHTFQGKEADVVYLVLGADTNNMGTARWAVCEPNIINVAVTRAKKEFYIIGDKRLYSSLGSTVINKIATIIDDYNSITNY</sequence>
<dbReference type="PANTHER" id="PTHR43788">
    <property type="entry name" value="DNA2/NAM7 HELICASE FAMILY MEMBER"/>
    <property type="match status" value="1"/>
</dbReference>
<dbReference type="InterPro" id="IPR041679">
    <property type="entry name" value="DNA2/NAM7-like_C"/>
</dbReference>
<dbReference type="SUPFAM" id="SSF52540">
    <property type="entry name" value="P-loop containing nucleoside triphosphate hydrolases"/>
    <property type="match status" value="1"/>
</dbReference>
<dbReference type="InterPro" id="IPR041677">
    <property type="entry name" value="DNA2/NAM7_AAA_11"/>
</dbReference>
<evidence type="ECO:0000256" key="5">
    <source>
        <dbReference type="ARBA" id="ARBA00022840"/>
    </source>
</evidence>
<feature type="domain" description="DNA2/NAM7 helicase-like C-terminal" evidence="8">
    <location>
        <begin position="902"/>
        <end position="1005"/>
    </location>
</feature>
<gene>
    <name evidence="9" type="ORF">P0E79_14660</name>
</gene>
<dbReference type="InterPro" id="IPR050534">
    <property type="entry name" value="Coronavir_polyprotein_1ab"/>
</dbReference>
<dbReference type="GO" id="GO:0016787">
    <property type="term" value="F:hydrolase activity"/>
    <property type="evidence" value="ECO:0007669"/>
    <property type="project" value="UniProtKB-KW"/>
</dbReference>
<keyword evidence="5" id="KW-0067">ATP-binding</keyword>
<reference evidence="9" key="1">
    <citation type="journal article" date="2023" name="Pathogens">
        <title>Prevalence of Enterococcus spp. and the Whole-Genome Characteristics of Enterococcus faecium and Enterococcus faecalis Strains Isolated from Free-Living Birds in Poland.</title>
        <authorList>
            <person name="Kwit R."/>
            <person name="Zajac M."/>
            <person name="Smialowska-Weglinska A."/>
            <person name="Skarzynska M."/>
            <person name="Bomba A."/>
            <person name="Lalak A."/>
            <person name="Skrzypiec E."/>
            <person name="Wojdat D."/>
            <person name="Koza W."/>
            <person name="Mikos-Wojewoda E."/>
            <person name="Pasim P."/>
            <person name="Skora M."/>
            <person name="Polak M."/>
            <person name="Wiacek J."/>
            <person name="Wasyl D."/>
        </authorList>
    </citation>
    <scope>NUCLEOTIDE SEQUENCE</scope>
    <source>
        <strain evidence="9">691B_2</strain>
    </source>
</reference>
<reference evidence="9" key="2">
    <citation type="submission" date="2023-03" db="EMBL/GenBank/DDBJ databases">
        <authorList>
            <person name="Zajac M."/>
            <person name="Kwit R."/>
            <person name="Wasyl D."/>
        </authorList>
    </citation>
    <scope>NUCLEOTIDE SEQUENCE</scope>
    <source>
        <strain evidence="9">691B_2</strain>
    </source>
</reference>